<dbReference type="Pfam" id="PF26604">
    <property type="entry name" value="CBU_0592"/>
    <property type="match status" value="1"/>
</dbReference>
<dbReference type="EMBL" id="BAABGN010000002">
    <property type="protein sequence ID" value="GAA4416963.1"/>
    <property type="molecule type" value="Genomic_DNA"/>
</dbReference>
<feature type="domain" description="CBU-0592-like" evidence="3">
    <location>
        <begin position="12"/>
        <end position="81"/>
    </location>
</feature>
<proteinExistence type="predicted"/>
<evidence type="ECO:0000313" key="6">
    <source>
        <dbReference type="Proteomes" id="UP001500622"/>
    </source>
</evidence>
<dbReference type="NCBIfam" id="NF047864">
    <property type="entry name" value="CBU_0592_membra"/>
    <property type="match status" value="1"/>
</dbReference>
<keyword evidence="2" id="KW-0472">Membrane</keyword>
<name>A0ABP8L2Z5_9MICO</name>
<evidence type="ECO:0000259" key="3">
    <source>
        <dbReference type="Pfam" id="PF26604"/>
    </source>
</evidence>
<keyword evidence="6" id="KW-1185">Reference proteome</keyword>
<dbReference type="Proteomes" id="UP001500622">
    <property type="component" value="Unassembled WGS sequence"/>
</dbReference>
<feature type="transmembrane region" description="Helical" evidence="2">
    <location>
        <begin position="63"/>
        <end position="80"/>
    </location>
</feature>
<dbReference type="EMBL" id="BAABGN010000004">
    <property type="protein sequence ID" value="GAA4420536.1"/>
    <property type="molecule type" value="Genomic_DNA"/>
</dbReference>
<organism evidence="5 6">
    <name type="scientific">Georgenia halophila</name>
    <dbReference type="NCBI Taxonomy" id="620889"/>
    <lineage>
        <taxon>Bacteria</taxon>
        <taxon>Bacillati</taxon>
        <taxon>Actinomycetota</taxon>
        <taxon>Actinomycetes</taxon>
        <taxon>Micrococcales</taxon>
        <taxon>Bogoriellaceae</taxon>
        <taxon>Georgenia</taxon>
    </lineage>
</organism>
<reference evidence="6" key="2">
    <citation type="journal article" date="2019" name="Int. J. Syst. Evol. Microbiol.">
        <title>The Global Catalogue of Microorganisms (GCM) 10K type strain sequencing project: providing services to taxonomists for standard genome sequencing and annotation.</title>
        <authorList>
            <consortium name="The Broad Institute Genomics Platform"/>
            <consortium name="The Broad Institute Genome Sequencing Center for Infectious Disease"/>
            <person name="Wu L."/>
            <person name="Ma J."/>
        </authorList>
    </citation>
    <scope>NUCLEOTIDE SEQUENCE [LARGE SCALE GENOMIC DNA]</scope>
    <source>
        <strain evidence="6">JCM 17810</strain>
    </source>
</reference>
<dbReference type="RefSeq" id="WP_345214904.1">
    <property type="nucleotide sequence ID" value="NZ_BAABGN010000002.1"/>
</dbReference>
<protein>
    <recommendedName>
        <fullName evidence="3">CBU-0592-like domain-containing protein</fullName>
    </recommendedName>
</protein>
<keyword evidence="2" id="KW-1133">Transmembrane helix</keyword>
<keyword evidence="2" id="KW-0812">Transmembrane</keyword>
<reference evidence="5" key="3">
    <citation type="submission" date="2023-12" db="EMBL/GenBank/DDBJ databases">
        <authorList>
            <person name="Sun Q."/>
            <person name="Inoue M."/>
        </authorList>
    </citation>
    <scope>NUCLEOTIDE SEQUENCE</scope>
    <source>
        <strain evidence="5">JCM 17810</strain>
    </source>
</reference>
<evidence type="ECO:0000313" key="5">
    <source>
        <dbReference type="EMBL" id="GAA4420536.1"/>
    </source>
</evidence>
<sequence>MPEFLVSVVASLGWIGVAVHLFAYARISSGRMLPASLTYQTLNVTGALAVGASSAASGAWPSAVANFIWIGIGFVAIVALRRHILERRLRAARQRAAELAEKRFRRSARRSVISPAGATVDDSSVDLEAFPERAAPSAATRPAGRSKTRRRRSKVAA</sequence>
<dbReference type="InterPro" id="IPR058058">
    <property type="entry name" value="CBU_0592-like"/>
</dbReference>
<gene>
    <name evidence="4" type="ORF">GCM10023169_04910</name>
    <name evidence="5" type="ORF">GCM10023169_12520</name>
</gene>
<accession>A0ABP8L2Z5</accession>
<feature type="transmembrane region" description="Helical" evidence="2">
    <location>
        <begin position="6"/>
        <end position="25"/>
    </location>
</feature>
<feature type="region of interest" description="Disordered" evidence="1">
    <location>
        <begin position="131"/>
        <end position="157"/>
    </location>
</feature>
<evidence type="ECO:0000256" key="1">
    <source>
        <dbReference type="SAM" id="MobiDB-lite"/>
    </source>
</evidence>
<reference evidence="5" key="1">
    <citation type="journal article" date="2014" name="Int. J. Syst. Evol. Microbiol.">
        <title>Complete genome of a new Firmicutes species belonging to the dominant human colonic microbiota ('Ruminococcus bicirculans') reveals two chromosomes and a selective capacity to utilize plant glucans.</title>
        <authorList>
            <consortium name="NISC Comparative Sequencing Program"/>
            <person name="Wegmann U."/>
            <person name="Louis P."/>
            <person name="Goesmann A."/>
            <person name="Henrissat B."/>
            <person name="Duncan S.H."/>
            <person name="Flint H.J."/>
        </authorList>
    </citation>
    <scope>NUCLEOTIDE SEQUENCE</scope>
    <source>
        <strain evidence="5">JCM 17810</strain>
    </source>
</reference>
<feature type="compositionally biased region" description="Basic residues" evidence="1">
    <location>
        <begin position="144"/>
        <end position="157"/>
    </location>
</feature>
<evidence type="ECO:0000313" key="4">
    <source>
        <dbReference type="EMBL" id="GAA4416963.1"/>
    </source>
</evidence>
<evidence type="ECO:0000256" key="2">
    <source>
        <dbReference type="SAM" id="Phobius"/>
    </source>
</evidence>
<comment type="caution">
    <text evidence="5">The sequence shown here is derived from an EMBL/GenBank/DDBJ whole genome shotgun (WGS) entry which is preliminary data.</text>
</comment>